<dbReference type="SUPFAM" id="SSF48371">
    <property type="entry name" value="ARM repeat"/>
    <property type="match status" value="1"/>
</dbReference>
<dbReference type="InterPro" id="IPR039874">
    <property type="entry name" value="WAPL"/>
</dbReference>
<evidence type="ECO:0000256" key="2">
    <source>
        <dbReference type="SAM" id="MobiDB-lite"/>
    </source>
</evidence>
<feature type="compositionally biased region" description="Low complexity" evidence="2">
    <location>
        <begin position="204"/>
        <end position="220"/>
    </location>
</feature>
<dbReference type="Pfam" id="PF07814">
    <property type="entry name" value="WAPL"/>
    <property type="match status" value="1"/>
</dbReference>
<dbReference type="InterPro" id="IPR011989">
    <property type="entry name" value="ARM-like"/>
</dbReference>
<dbReference type="InterPro" id="IPR016024">
    <property type="entry name" value="ARM-type_fold"/>
</dbReference>
<protein>
    <submittedName>
        <fullName evidence="4">Wings apart-like protein</fullName>
    </submittedName>
</protein>
<evidence type="ECO:0000259" key="3">
    <source>
        <dbReference type="Pfam" id="PF07814"/>
    </source>
</evidence>
<proteinExistence type="inferred from homology"/>
<feature type="compositionally biased region" description="Polar residues" evidence="2">
    <location>
        <begin position="227"/>
        <end position="244"/>
    </location>
</feature>
<feature type="region of interest" description="Disordered" evidence="2">
    <location>
        <begin position="1"/>
        <end position="87"/>
    </location>
</feature>
<organism evidence="4">
    <name type="scientific">Phaffia rhodozyma</name>
    <name type="common">Yeast</name>
    <name type="synonym">Xanthophyllomyces dendrorhous</name>
    <dbReference type="NCBI Taxonomy" id="264483"/>
    <lineage>
        <taxon>Eukaryota</taxon>
        <taxon>Fungi</taxon>
        <taxon>Dikarya</taxon>
        <taxon>Basidiomycota</taxon>
        <taxon>Agaricomycotina</taxon>
        <taxon>Tremellomycetes</taxon>
        <taxon>Cystofilobasidiales</taxon>
        <taxon>Mrakiaceae</taxon>
        <taxon>Phaffia</taxon>
    </lineage>
</organism>
<dbReference type="AlphaFoldDB" id="A0A0F7SJ60"/>
<accession>A0A0F7SJ60</accession>
<reference evidence="4" key="1">
    <citation type="submission" date="2014-08" db="EMBL/GenBank/DDBJ databases">
        <authorList>
            <person name="Sharma Rahul"/>
            <person name="Thines Marco"/>
        </authorList>
    </citation>
    <scope>NUCLEOTIDE SEQUENCE</scope>
</reference>
<feature type="compositionally biased region" description="Basic and acidic residues" evidence="2">
    <location>
        <begin position="61"/>
        <end position="73"/>
    </location>
</feature>
<feature type="domain" description="Wings apart-like protein C-terminal" evidence="3">
    <location>
        <begin position="429"/>
        <end position="764"/>
    </location>
</feature>
<dbReference type="Gene3D" id="1.25.10.10">
    <property type="entry name" value="Leucine-rich Repeat Variant"/>
    <property type="match status" value="1"/>
</dbReference>
<comment type="similarity">
    <text evidence="1">Belongs to the WAPL family.</text>
</comment>
<feature type="compositionally biased region" description="Low complexity" evidence="2">
    <location>
        <begin position="174"/>
        <end position="197"/>
    </location>
</feature>
<evidence type="ECO:0000256" key="1">
    <source>
        <dbReference type="ARBA" id="ARBA00006854"/>
    </source>
</evidence>
<feature type="region of interest" description="Disordered" evidence="2">
    <location>
        <begin position="99"/>
        <end position="244"/>
    </location>
</feature>
<dbReference type="EMBL" id="LN483345">
    <property type="protein sequence ID" value="CDZ98465.1"/>
    <property type="molecule type" value="Genomic_DNA"/>
</dbReference>
<dbReference type="InterPro" id="IPR022771">
    <property type="entry name" value="WAPL_C"/>
</dbReference>
<dbReference type="PANTHER" id="PTHR22100:SF13">
    <property type="entry name" value="WINGS APART-LIKE PROTEIN HOMOLOG"/>
    <property type="match status" value="1"/>
</dbReference>
<feature type="region of interest" description="Disordered" evidence="2">
    <location>
        <begin position="338"/>
        <end position="380"/>
    </location>
</feature>
<sequence length="1012" mass="109563">MKRNLSATYSRAARRRTSSASTGAPLVRKLGELSDSSSSEDDNKTEGKAQPGAKRQNSLGELKEKKRKEKESLGKQSIGPGEKNVMERGTALDIIYTSPSKASQSRSLIHGGSVTADDSHKRMAIGARKSNELASPAIPKKSRAKHQNHSIAHLVPSPPVHQITQPVVYPNGPSSPLSSPPSDRHSSLPVGSTSSSPSKERIRTTSPSMSTPTKPSPSKSPLEDTFTKPTETGAETISSIDLKNISPSRKHGMIDLIKMEQEEDLPEFGLQMFKLPKNRGGLANRMMKRAGSSQDASGSSIGPTESITNGLAAVTSPSVHPALSNLAARSSLFESLNSSGLPVEENSDIEVPPTPTSQLIPSVTIPPAKPQLSSNKTYGGTSRSMLATAEAGSDVEGEGTKRESYLTLAKRWGVDKAQELKEQTIGLPTLNELRARGENQRFLDDLGYIMDGLQGDSLAVKRPSAVDLIRRMLDTDFRISIKTLDEAANLYKILRKAGAGAGDYVLDASLVLYLGLLAQDSKAVEVILTSHSKDCFNVVGEMIKTKNDGFSAERKREAEGKAVKPKDKTTSKLLNELARIYSVSDLDCKTFHISLRGIASSFLASIVAADKGARFDRHLALMQTGIAETSITSLEAELGTLPGRLKDHEIGLPLLPKHEPPDIGHAERCLFILESLFLRFEEVKEIIRTGHPQLPSLLGTLLAVALRITSSLENYLDKADEIATNCVTGCLRVLVNITHSQTSLVTDLLACPTIVPTIFRLINTSTSLPLPVDDSRRTLQISLEMDVDYAGNGHIDDAEDQKIEVLCLALSLLNNLVEKTEELKDRVRMTEMSKTCNGSRMCVSSCRCPERRSVLHILVDLFVSQSKQNASPEASYLSGYAVLLLSHFMKNNQTNVDLIIEALRATTDEPSDAASTASSLAAYLKDFADVHQRFHQKITTIARITLGNDSDVSVEDAVGLTDGNEWDKVTAKIQTEELPAVIPSVEEGVDAIRSMALEMEQLASRLAQSAAC</sequence>
<feature type="compositionally biased region" description="Low complexity" evidence="2">
    <location>
        <begin position="1"/>
        <end position="11"/>
    </location>
</feature>
<evidence type="ECO:0000313" key="4">
    <source>
        <dbReference type="EMBL" id="CDZ98465.1"/>
    </source>
</evidence>
<feature type="compositionally biased region" description="Polar residues" evidence="2">
    <location>
        <begin position="371"/>
        <end position="380"/>
    </location>
</feature>
<dbReference type="PANTHER" id="PTHR22100">
    <property type="entry name" value="WINGS APART-LIKE PROTEIN HOMOLOG"/>
    <property type="match status" value="1"/>
</dbReference>
<name>A0A0F7SJ60_PHARH</name>